<keyword evidence="3" id="KW-0805">Transcription regulation</keyword>
<accession>A0A165IRR0</accession>
<dbReference type="PANTHER" id="PTHR21964">
    <property type="entry name" value="BREAST CANCER METASTASIS-SUPPRESSOR 1"/>
    <property type="match status" value="1"/>
</dbReference>
<evidence type="ECO:0000313" key="7">
    <source>
        <dbReference type="EMBL" id="KZF25290.1"/>
    </source>
</evidence>
<evidence type="ECO:0000256" key="1">
    <source>
        <dbReference type="ARBA" id="ARBA00004123"/>
    </source>
</evidence>
<dbReference type="SMART" id="SM01401">
    <property type="entry name" value="Sds3"/>
    <property type="match status" value="1"/>
</dbReference>
<proteinExistence type="predicted"/>
<dbReference type="STRING" id="1328760.A0A165IRR0"/>
<keyword evidence="8" id="KW-1185">Reference proteome</keyword>
<feature type="compositionally biased region" description="Low complexity" evidence="6">
    <location>
        <begin position="554"/>
        <end position="568"/>
    </location>
</feature>
<evidence type="ECO:0000313" key="8">
    <source>
        <dbReference type="Proteomes" id="UP000076632"/>
    </source>
</evidence>
<evidence type="ECO:0000256" key="5">
    <source>
        <dbReference type="ARBA" id="ARBA00023242"/>
    </source>
</evidence>
<feature type="compositionally biased region" description="Polar residues" evidence="6">
    <location>
        <begin position="1"/>
        <end position="11"/>
    </location>
</feature>
<dbReference type="Pfam" id="PF08598">
    <property type="entry name" value="Sds3"/>
    <property type="match status" value="1"/>
</dbReference>
<evidence type="ECO:0000256" key="4">
    <source>
        <dbReference type="ARBA" id="ARBA00023163"/>
    </source>
</evidence>
<dbReference type="GeneID" id="28900930"/>
<dbReference type="OrthoDB" id="70376at2759"/>
<dbReference type="Proteomes" id="UP000076632">
    <property type="component" value="Unassembled WGS sequence"/>
</dbReference>
<evidence type="ECO:0008006" key="9">
    <source>
        <dbReference type="Google" id="ProtNLM"/>
    </source>
</evidence>
<dbReference type="OMA" id="AADMMRT"/>
<comment type="subcellular location">
    <subcellularLocation>
        <location evidence="1">Nucleus</location>
    </subcellularLocation>
</comment>
<dbReference type="AlphaFoldDB" id="A0A165IRR0"/>
<reference evidence="7 8" key="1">
    <citation type="journal article" date="2016" name="Fungal Biol.">
        <title>The genome of Xylona heveae provides a window into fungal endophytism.</title>
        <authorList>
            <person name="Gazis R."/>
            <person name="Kuo A."/>
            <person name="Riley R."/>
            <person name="LaButti K."/>
            <person name="Lipzen A."/>
            <person name="Lin J."/>
            <person name="Amirebrahimi M."/>
            <person name="Hesse C.N."/>
            <person name="Spatafora J.W."/>
            <person name="Henrissat B."/>
            <person name="Hainaut M."/>
            <person name="Grigoriev I.V."/>
            <person name="Hibbett D.S."/>
        </authorList>
    </citation>
    <scope>NUCLEOTIDE SEQUENCE [LARGE SCALE GENOMIC DNA]</scope>
    <source>
        <strain evidence="7 8">TC161</strain>
    </source>
</reference>
<dbReference type="EMBL" id="KV407455">
    <property type="protein sequence ID" value="KZF25290.1"/>
    <property type="molecule type" value="Genomic_DNA"/>
</dbReference>
<dbReference type="RefSeq" id="XP_018190845.1">
    <property type="nucleotide sequence ID" value="XM_018335793.1"/>
</dbReference>
<dbReference type="InParanoid" id="A0A165IRR0"/>
<feature type="region of interest" description="Disordered" evidence="6">
    <location>
        <begin position="213"/>
        <end position="246"/>
    </location>
</feature>
<dbReference type="GO" id="GO:0010468">
    <property type="term" value="P:regulation of gene expression"/>
    <property type="evidence" value="ECO:0007669"/>
    <property type="project" value="UniProtKB-ARBA"/>
</dbReference>
<name>A0A165IRR0_XYLHT</name>
<feature type="region of interest" description="Disordered" evidence="6">
    <location>
        <begin position="1"/>
        <end position="36"/>
    </location>
</feature>
<keyword evidence="2" id="KW-0678">Repressor</keyword>
<feature type="region of interest" description="Disordered" evidence="6">
    <location>
        <begin position="331"/>
        <end position="361"/>
    </location>
</feature>
<gene>
    <name evidence="7" type="ORF">L228DRAFT_280542</name>
</gene>
<organism evidence="7 8">
    <name type="scientific">Xylona heveae (strain CBS 132557 / TC161)</name>
    <dbReference type="NCBI Taxonomy" id="1328760"/>
    <lineage>
        <taxon>Eukaryota</taxon>
        <taxon>Fungi</taxon>
        <taxon>Dikarya</taxon>
        <taxon>Ascomycota</taxon>
        <taxon>Pezizomycotina</taxon>
        <taxon>Xylonomycetes</taxon>
        <taxon>Xylonales</taxon>
        <taxon>Xylonaceae</taxon>
        <taxon>Xylona</taxon>
    </lineage>
</organism>
<feature type="region of interest" description="Disordered" evidence="6">
    <location>
        <begin position="520"/>
        <end position="582"/>
    </location>
</feature>
<keyword evidence="4" id="KW-0804">Transcription</keyword>
<keyword evidence="5" id="KW-0539">Nucleus</keyword>
<protein>
    <recommendedName>
        <fullName evidence="9">Deacetylase complex subunit Sds3</fullName>
    </recommendedName>
</protein>
<dbReference type="InterPro" id="IPR013907">
    <property type="entry name" value="Sds3"/>
</dbReference>
<evidence type="ECO:0000256" key="6">
    <source>
        <dbReference type="SAM" id="MobiDB-lite"/>
    </source>
</evidence>
<feature type="compositionally biased region" description="Basic residues" evidence="6">
    <location>
        <begin position="225"/>
        <end position="234"/>
    </location>
</feature>
<evidence type="ECO:0000256" key="3">
    <source>
        <dbReference type="ARBA" id="ARBA00023015"/>
    </source>
</evidence>
<dbReference type="GO" id="GO:0005654">
    <property type="term" value="C:nucleoplasm"/>
    <property type="evidence" value="ECO:0007669"/>
    <property type="project" value="UniProtKB-ARBA"/>
</dbReference>
<sequence>MAHSPSPSISAVGSHKMDRMRSPTPPPQPLSKRDKRRSLLSERLNELTAAFAQNRDTHYRQQLQALQVDMNLIMRANPYSEAPLDDMGDDIAEVVSAALGGGSNGQWRLDGDAAALSGRWYSKFTDEVNDAMEDRDANLTMLEHRYERTIADLNQVTQYKVRLAQEEHRQLSHTVRERLTQTVGQKKNRLVREKEHLDIADSNALLLHPNQFSITNPASPGGAHSNRKTRHTRNRQGEGDDLGNIIGEAGNKRKRKVFEEFDVGSPVPGKTFETGIASPYRDAKTKLTATQMEAPLYSIERLFTEKELSMHLNTAAIAAAQYFASLKAQGENNGDKANGEAEPSEGEEGGAGEGGIANKEGDFSERASPFVAPAMDRAANQSFHATRSTRNTAGPAGLNILGDLASSERNGNNASFPSSFPVFLPSSVITKTGVAPPPPPLRPEDAEDDLVRIQRLVSTAPPEHVDKRLLDSLCAPLGTAQHRTELFPALAQAAVNGTATAAVAATHAAVPQHVLAGAEPMSRQSSGAGFSDVGGVPMSRHGEGSSMGMGISLGLGPSMMKRSASGAGFTSGGEGGKRSRNR</sequence>
<evidence type="ECO:0000256" key="2">
    <source>
        <dbReference type="ARBA" id="ARBA00022491"/>
    </source>
</evidence>